<feature type="region of interest" description="Disordered" evidence="1">
    <location>
        <begin position="148"/>
        <end position="168"/>
    </location>
</feature>
<dbReference type="AlphaFoldDB" id="A0A8H6I8C4"/>
<name>A0A8H6I8C4_9AGAR</name>
<feature type="region of interest" description="Disordered" evidence="1">
    <location>
        <begin position="268"/>
        <end position="305"/>
    </location>
</feature>
<gene>
    <name evidence="3" type="ORF">DFP72DRAFT_843025</name>
</gene>
<feature type="compositionally biased region" description="Polar residues" evidence="1">
    <location>
        <begin position="278"/>
        <end position="295"/>
    </location>
</feature>
<accession>A0A8H6I8C4</accession>
<protein>
    <submittedName>
        <fullName evidence="3">Uncharacterized protein</fullName>
    </submittedName>
</protein>
<feature type="region of interest" description="Disordered" evidence="1">
    <location>
        <begin position="88"/>
        <end position="132"/>
    </location>
</feature>
<proteinExistence type="predicted"/>
<evidence type="ECO:0000256" key="2">
    <source>
        <dbReference type="SAM" id="Phobius"/>
    </source>
</evidence>
<keyword evidence="4" id="KW-1185">Reference proteome</keyword>
<reference evidence="3 4" key="1">
    <citation type="submission" date="2020-07" db="EMBL/GenBank/DDBJ databases">
        <title>Comparative genomics of pyrophilous fungi reveals a link between fire events and developmental genes.</title>
        <authorList>
            <consortium name="DOE Joint Genome Institute"/>
            <person name="Steindorff A.S."/>
            <person name="Carver A."/>
            <person name="Calhoun S."/>
            <person name="Stillman K."/>
            <person name="Liu H."/>
            <person name="Lipzen A."/>
            <person name="Pangilinan J."/>
            <person name="Labutti K."/>
            <person name="Bruns T.D."/>
            <person name="Grigoriev I.V."/>
        </authorList>
    </citation>
    <scope>NUCLEOTIDE SEQUENCE [LARGE SCALE GENOMIC DNA]</scope>
    <source>
        <strain evidence="3 4">CBS 144469</strain>
    </source>
</reference>
<dbReference type="Proteomes" id="UP000521943">
    <property type="component" value="Unassembled WGS sequence"/>
</dbReference>
<evidence type="ECO:0000313" key="3">
    <source>
        <dbReference type="EMBL" id="KAF6760736.1"/>
    </source>
</evidence>
<evidence type="ECO:0000256" key="1">
    <source>
        <dbReference type="SAM" id="MobiDB-lite"/>
    </source>
</evidence>
<keyword evidence="2" id="KW-0472">Membrane</keyword>
<keyword evidence="2" id="KW-1133">Transmembrane helix</keyword>
<organism evidence="3 4">
    <name type="scientific">Ephemerocybe angulata</name>
    <dbReference type="NCBI Taxonomy" id="980116"/>
    <lineage>
        <taxon>Eukaryota</taxon>
        <taxon>Fungi</taxon>
        <taxon>Dikarya</taxon>
        <taxon>Basidiomycota</taxon>
        <taxon>Agaricomycotina</taxon>
        <taxon>Agaricomycetes</taxon>
        <taxon>Agaricomycetidae</taxon>
        <taxon>Agaricales</taxon>
        <taxon>Agaricineae</taxon>
        <taxon>Psathyrellaceae</taxon>
        <taxon>Ephemerocybe</taxon>
    </lineage>
</organism>
<feature type="transmembrane region" description="Helical" evidence="2">
    <location>
        <begin position="367"/>
        <end position="391"/>
    </location>
</feature>
<sequence length="415" mass="45467">MSRLELQAATVRWANRSYAYQRGRAGRGHRPCPKRHRAELHKSRATSEEMLMKHQVHSGWPAPNAPSLSQWQRRRLCLKNIRSNASLDESSAQSLKTFRGYSCPQPRRPFAGRNYSSKELDNSSNGRIGCKGQSELAQRDVLAISRREEHAGDDGGSNSSQAPSDDDVRTSISILGSQATSSNQSARGTLPCAQGTRRFDLEAYLDDSPQVRLAIITADQLSNLLALEETIGWSIDYRASPVDARQFIFVFGEDDGSLEVVASHMAISERSDDEDGSGTPTPTHPSSKNNYTSPENNRREAPATADGVVGHITTADANPRAPIITNLERLKSHAVGGMRLLILLGAGGALGAFGLWVLLAYDVIPNLSIFLEHLCLFSLGFLVREAVLWALHFAIRKTAKLAATWVFHTVGRLTA</sequence>
<comment type="caution">
    <text evidence="3">The sequence shown here is derived from an EMBL/GenBank/DDBJ whole genome shotgun (WGS) entry which is preliminary data.</text>
</comment>
<feature type="transmembrane region" description="Helical" evidence="2">
    <location>
        <begin position="340"/>
        <end position="361"/>
    </location>
</feature>
<evidence type="ECO:0000313" key="4">
    <source>
        <dbReference type="Proteomes" id="UP000521943"/>
    </source>
</evidence>
<dbReference type="EMBL" id="JACGCI010000011">
    <property type="protein sequence ID" value="KAF6760736.1"/>
    <property type="molecule type" value="Genomic_DNA"/>
</dbReference>
<keyword evidence="2" id="KW-0812">Transmembrane</keyword>